<dbReference type="Proteomes" id="UP001162881">
    <property type="component" value="Unassembled WGS sequence"/>
</dbReference>
<comment type="cofactor">
    <cofactor evidence="3">
        <name>Zn(2+)</name>
        <dbReference type="ChEBI" id="CHEBI:29105"/>
    </cofactor>
    <text evidence="3">Binds 1 zinc ion.</text>
</comment>
<comment type="similarity">
    <text evidence="3">Belongs to the DNA gyrase inhibitor YacG family.</text>
</comment>
<evidence type="ECO:0000313" key="6">
    <source>
        <dbReference type="Proteomes" id="UP001162881"/>
    </source>
</evidence>
<evidence type="ECO:0000256" key="1">
    <source>
        <dbReference type="ARBA" id="ARBA00022723"/>
    </source>
</evidence>
<keyword evidence="6" id="KW-1185">Reference proteome</keyword>
<feature type="binding site" evidence="3">
    <location>
        <position position="8"/>
    </location>
    <ligand>
        <name>Zn(2+)</name>
        <dbReference type="ChEBI" id="CHEBI:29105"/>
    </ligand>
</feature>
<keyword evidence="1 3" id="KW-0479">Metal-binding</keyword>
<comment type="function">
    <text evidence="3">Inhibits all the catalytic activities of DNA gyrase by preventing its interaction with DNA. Acts by binding directly to the C-terminal domain of GyrB, which probably disrupts DNA binding by the gyrase.</text>
</comment>
<feature type="binding site" evidence="3">
    <location>
        <position position="11"/>
    </location>
    <ligand>
        <name>Zn(2+)</name>
        <dbReference type="ChEBI" id="CHEBI:29105"/>
    </ligand>
</feature>
<dbReference type="HAMAP" id="MF_00649">
    <property type="entry name" value="DNA_gyrase_inhibitor_YacG"/>
    <property type="match status" value="1"/>
</dbReference>
<reference evidence="5" key="1">
    <citation type="submission" date="2022-03" db="EMBL/GenBank/DDBJ databases">
        <title>Identification of a novel bacterium isolated from mangrove sediments.</title>
        <authorList>
            <person name="Pan X."/>
        </authorList>
    </citation>
    <scope>NUCLEOTIDE SEQUENCE</scope>
    <source>
        <strain evidence="5">B1949</strain>
    </source>
</reference>
<accession>A0ABT0BA21</accession>
<name>A0ABT0BA21_9SPHN</name>
<dbReference type="Pfam" id="PF03884">
    <property type="entry name" value="YacG"/>
    <property type="match status" value="1"/>
</dbReference>
<keyword evidence="2 3" id="KW-0862">Zinc</keyword>
<dbReference type="InterPro" id="IPR013088">
    <property type="entry name" value="Znf_NHR/GATA"/>
</dbReference>
<feature type="binding site" evidence="3">
    <location>
        <position position="27"/>
    </location>
    <ligand>
        <name>Zn(2+)</name>
        <dbReference type="ChEBI" id="CHEBI:29105"/>
    </ligand>
</feature>
<evidence type="ECO:0000256" key="2">
    <source>
        <dbReference type="ARBA" id="ARBA00022833"/>
    </source>
</evidence>
<evidence type="ECO:0000313" key="5">
    <source>
        <dbReference type="EMBL" id="MCJ2181649.1"/>
    </source>
</evidence>
<proteinExistence type="inferred from homology"/>
<comment type="subunit">
    <text evidence="3">Interacts with GyrB.</text>
</comment>
<dbReference type="RefSeq" id="WP_244016765.1">
    <property type="nucleotide sequence ID" value="NZ_JALHLF010000005.1"/>
</dbReference>
<comment type="caution">
    <text evidence="5">The sequence shown here is derived from an EMBL/GenBank/DDBJ whole genome shotgun (WGS) entry which is preliminary data.</text>
</comment>
<dbReference type="PANTHER" id="PTHR36150:SF1">
    <property type="entry name" value="DNA GYRASE INHIBITOR YACG"/>
    <property type="match status" value="1"/>
</dbReference>
<dbReference type="Gene3D" id="3.30.50.10">
    <property type="entry name" value="Erythroid Transcription Factor GATA-1, subunit A"/>
    <property type="match status" value="1"/>
</dbReference>
<gene>
    <name evidence="3 5" type="primary">yacG</name>
    <name evidence="5" type="ORF">MTR62_02845</name>
</gene>
<feature type="region of interest" description="Disordered" evidence="4">
    <location>
        <begin position="43"/>
        <end position="63"/>
    </location>
</feature>
<evidence type="ECO:0000256" key="4">
    <source>
        <dbReference type="SAM" id="MobiDB-lite"/>
    </source>
</evidence>
<evidence type="ECO:0000256" key="3">
    <source>
        <dbReference type="HAMAP-Rule" id="MF_00649"/>
    </source>
</evidence>
<protein>
    <recommendedName>
        <fullName evidence="3">DNA gyrase inhibitor YacG</fullName>
    </recommendedName>
</protein>
<organism evidence="5 6">
    <name type="scientific">Novosphingobium organovorum</name>
    <dbReference type="NCBI Taxonomy" id="2930092"/>
    <lineage>
        <taxon>Bacteria</taxon>
        <taxon>Pseudomonadati</taxon>
        <taxon>Pseudomonadota</taxon>
        <taxon>Alphaproteobacteria</taxon>
        <taxon>Sphingomonadales</taxon>
        <taxon>Sphingomonadaceae</taxon>
        <taxon>Novosphingobium</taxon>
    </lineage>
</organism>
<dbReference type="EMBL" id="JALHLF010000005">
    <property type="protein sequence ID" value="MCJ2181649.1"/>
    <property type="molecule type" value="Genomic_DNA"/>
</dbReference>
<dbReference type="InterPro" id="IPR005584">
    <property type="entry name" value="DNA_gyrase_inhibitor_YacG"/>
</dbReference>
<feature type="binding site" evidence="3">
    <location>
        <position position="23"/>
    </location>
    <ligand>
        <name>Zn(2+)</name>
        <dbReference type="ChEBI" id="CHEBI:29105"/>
    </ligand>
</feature>
<sequence length="63" mass="7027">MTHPKRKCPICGKSRQADHTPFCSKACRDRDLINWLDDGYALPGPPDLSSAEIEGFPNNPQDD</sequence>
<dbReference type="SUPFAM" id="SSF57716">
    <property type="entry name" value="Glucocorticoid receptor-like (DNA-binding domain)"/>
    <property type="match status" value="1"/>
</dbReference>
<dbReference type="PANTHER" id="PTHR36150">
    <property type="entry name" value="DNA GYRASE INHIBITOR YACG"/>
    <property type="match status" value="1"/>
</dbReference>